<evidence type="ECO:0000256" key="1">
    <source>
        <dbReference type="SAM" id="MobiDB-lite"/>
    </source>
</evidence>
<dbReference type="InterPro" id="IPR046699">
    <property type="entry name" value="ARPP-1"/>
</dbReference>
<evidence type="ECO:0000259" key="3">
    <source>
        <dbReference type="Pfam" id="PF20208"/>
    </source>
</evidence>
<dbReference type="RefSeq" id="WP_147846694.1">
    <property type="nucleotide sequence ID" value="NZ_VDUZ01000008.1"/>
</dbReference>
<name>A0A5C8PQK1_9HYPH</name>
<evidence type="ECO:0000256" key="2">
    <source>
        <dbReference type="SAM" id="SignalP"/>
    </source>
</evidence>
<dbReference type="Pfam" id="PF20208">
    <property type="entry name" value="ARPP-1"/>
    <property type="match status" value="1"/>
</dbReference>
<keyword evidence="2" id="KW-0732">Signal</keyword>
<evidence type="ECO:0000313" key="5">
    <source>
        <dbReference type="Proteomes" id="UP000321638"/>
    </source>
</evidence>
<gene>
    <name evidence="4" type="ORF">FHP25_09530</name>
</gene>
<feature type="domain" description="ARG and Rhodanese-Phosphatase-superfamily-associated" evidence="3">
    <location>
        <begin position="37"/>
        <end position="366"/>
    </location>
</feature>
<protein>
    <recommendedName>
        <fullName evidence="3">ARG and Rhodanese-Phosphatase-superfamily-associated domain-containing protein</fullName>
    </recommendedName>
</protein>
<comment type="caution">
    <text evidence="4">The sequence shown here is derived from an EMBL/GenBank/DDBJ whole genome shotgun (WGS) entry which is preliminary data.</text>
</comment>
<keyword evidence="5" id="KW-1185">Reference proteome</keyword>
<feature type="region of interest" description="Disordered" evidence="1">
    <location>
        <begin position="173"/>
        <end position="198"/>
    </location>
</feature>
<feature type="compositionally biased region" description="Polar residues" evidence="1">
    <location>
        <begin position="174"/>
        <end position="183"/>
    </location>
</feature>
<reference evidence="4 5" key="1">
    <citation type="submission" date="2019-06" db="EMBL/GenBank/DDBJ databases">
        <title>New taxonomy in bacterial strain CC-CFT640, isolated from vineyard.</title>
        <authorList>
            <person name="Lin S.-Y."/>
            <person name="Tsai C.-F."/>
            <person name="Young C.-C."/>
        </authorList>
    </citation>
    <scope>NUCLEOTIDE SEQUENCE [LARGE SCALE GENOMIC DNA]</scope>
    <source>
        <strain evidence="4 5">CC-CFT640</strain>
    </source>
</reference>
<evidence type="ECO:0000313" key="4">
    <source>
        <dbReference type="EMBL" id="TXL77654.1"/>
    </source>
</evidence>
<organism evidence="4 5">
    <name type="scientific">Vineibacter terrae</name>
    <dbReference type="NCBI Taxonomy" id="2586908"/>
    <lineage>
        <taxon>Bacteria</taxon>
        <taxon>Pseudomonadati</taxon>
        <taxon>Pseudomonadota</taxon>
        <taxon>Alphaproteobacteria</taxon>
        <taxon>Hyphomicrobiales</taxon>
        <taxon>Vineibacter</taxon>
    </lineage>
</organism>
<dbReference type="OrthoDB" id="9796904at2"/>
<proteinExistence type="predicted"/>
<dbReference type="Proteomes" id="UP000321638">
    <property type="component" value="Unassembled WGS sequence"/>
</dbReference>
<accession>A0A5C8PQK1</accession>
<sequence length="369" mass="38841">MAVSGILRRWAPFAFAAVAFAVTAPPSLGADLSAADYRFSGPYTHENLTVFLVHGKPGLAGKPPITLQEALQRGLVRVIETGSVNQLEVENVGADAVFIQSGDIVKGGQQDRVLSVDLILPPRSGKVSIASFCVEQGRWAPRDKEDAKTFSRSATMLPSREMKIAARAPLMAANTPTPQSSTGGRRVQANDAAGSVGSSQGKVWRGVADMQEKLKRNVGVTVAAPQSASSLQLSMENEALKKTTGAYVTALAGAVDGTPDAIGFVFAINGQINSADVYGAPELFRKMWPKLLQASTIEAVAERKDGASPAAPSVDAVRAFLSAAESGKRADRQLAHGVTIETRDADKAQLLESRAGTGGGYVHRSYVLK</sequence>
<feature type="chain" id="PRO_5023135314" description="ARG and Rhodanese-Phosphatase-superfamily-associated domain-containing protein" evidence="2">
    <location>
        <begin position="17"/>
        <end position="369"/>
    </location>
</feature>
<feature type="signal peptide" evidence="2">
    <location>
        <begin position="1"/>
        <end position="16"/>
    </location>
</feature>
<dbReference type="EMBL" id="VDUZ01000008">
    <property type="protein sequence ID" value="TXL77654.1"/>
    <property type="molecule type" value="Genomic_DNA"/>
</dbReference>
<dbReference type="AlphaFoldDB" id="A0A5C8PQK1"/>